<proteinExistence type="predicted"/>
<dbReference type="PANTHER" id="PTHR33820:SF2">
    <property type="entry name" value="COILED-COIL DOMAIN-CONTAINING PROTEIN 17"/>
    <property type="match status" value="1"/>
</dbReference>
<organism evidence="2 3">
    <name type="scientific">Euplotes crassus</name>
    <dbReference type="NCBI Taxonomy" id="5936"/>
    <lineage>
        <taxon>Eukaryota</taxon>
        <taxon>Sar</taxon>
        <taxon>Alveolata</taxon>
        <taxon>Ciliophora</taxon>
        <taxon>Intramacronucleata</taxon>
        <taxon>Spirotrichea</taxon>
        <taxon>Hypotrichia</taxon>
        <taxon>Euplotida</taxon>
        <taxon>Euplotidae</taxon>
        <taxon>Moneuplotes</taxon>
    </lineage>
</organism>
<gene>
    <name evidence="2" type="ORF">ECRASSUSDP1_LOCUS693</name>
</gene>
<evidence type="ECO:0000313" key="2">
    <source>
        <dbReference type="EMBL" id="CAI2359402.1"/>
    </source>
</evidence>
<accession>A0AAD1X5E2</accession>
<dbReference type="EMBL" id="CAMPGE010000650">
    <property type="protein sequence ID" value="CAI2359402.1"/>
    <property type="molecule type" value="Genomic_DNA"/>
</dbReference>
<name>A0AAD1X5E2_EUPCR</name>
<feature type="region of interest" description="Disordered" evidence="1">
    <location>
        <begin position="1"/>
        <end position="23"/>
    </location>
</feature>
<reference evidence="2" key="1">
    <citation type="submission" date="2023-07" db="EMBL/GenBank/DDBJ databases">
        <authorList>
            <consortium name="AG Swart"/>
            <person name="Singh M."/>
            <person name="Singh A."/>
            <person name="Seah K."/>
            <person name="Emmerich C."/>
        </authorList>
    </citation>
    <scope>NUCLEOTIDE SEQUENCE</scope>
    <source>
        <strain evidence="2">DP1</strain>
    </source>
</reference>
<protein>
    <submittedName>
        <fullName evidence="2">Uncharacterized protein</fullName>
    </submittedName>
</protein>
<comment type="caution">
    <text evidence="2">The sequence shown here is derived from an EMBL/GenBank/DDBJ whole genome shotgun (WGS) entry which is preliminary data.</text>
</comment>
<evidence type="ECO:0000256" key="1">
    <source>
        <dbReference type="SAM" id="MobiDB-lite"/>
    </source>
</evidence>
<dbReference type="PANTHER" id="PTHR33820">
    <property type="entry name" value="COILED-COIL DOMAIN-CONTAINING PROTEIN 17"/>
    <property type="match status" value="1"/>
</dbReference>
<evidence type="ECO:0000313" key="3">
    <source>
        <dbReference type="Proteomes" id="UP001295684"/>
    </source>
</evidence>
<keyword evidence="3" id="KW-1185">Reference proteome</keyword>
<feature type="compositionally biased region" description="Polar residues" evidence="1">
    <location>
        <begin position="836"/>
        <end position="846"/>
    </location>
</feature>
<feature type="region of interest" description="Disordered" evidence="1">
    <location>
        <begin position="817"/>
        <end position="923"/>
    </location>
</feature>
<dbReference type="InterPro" id="IPR038800">
    <property type="entry name" value="CCDC17"/>
</dbReference>
<dbReference type="Proteomes" id="UP001295684">
    <property type="component" value="Unassembled WGS sequence"/>
</dbReference>
<feature type="compositionally biased region" description="Basic residues" evidence="1">
    <location>
        <begin position="854"/>
        <end position="864"/>
    </location>
</feature>
<sequence length="1490" mass="170946">MYRDKSHGALPNTRYSTLGGDGMTRSSSTLNLAANNTLRNTLDLHNRSRADWVAENYNYDPYENKPPTNYQMKHGSMTMMNPDFSKSENPQRNFIGNNTYGEKPNFLRQVSDLETRIKNNRGPNTPWKVVPSVPQTVVPTAAGPIPLGIPNGGMLPYSGGFPYGGYGGYYNPNYLHSTINNMGETNKQLKNQLFSHKEAIGELEEQVDTMAREGTRFEDIIHKYNQDLQTARERYTQPTAYGGGIAGVDTANIQTGVSTVDPRKTFRSVGDVSDPRKGFFKWGDAETDNVLHNIANQEQELLRIISNIPENSQMYKTKSEKLQNVVRKRVELEKMLYNRADYDQYYKEKVIDDQKKDNIAQWLRRDINLFEKEASFQKFRSGDGFLVYWDYILNLLKEFKKVQIVYGIYNRGSTVFEPRLVDLTDINDTTHPNFAQVIFDINHLVRDIEPHPDSLLIFEVQVPVQKTAAIEDKMNIGANTGYRLSTRAREVTKRKFDEFEDFNEESPNMFQTYGWSVIDLFSYKHDLKRGTYKVPIYKPPTIVNLDVRDIPALERIPDTMVWLRVAFPKEDEYSEIRCDPSIYHIYYIPEIHNFAPKIDMYVKPERDPNYVCEGINVYVHFCKGIQAARHVRVATCIQLGKNIIQMENGALCFYATHGVKPEVKEVVTTKAAITPKSKNSAVKSILKNNTIEIPSHTIYYDNIEFNNGKEFYMDFYKLFWDEDLNENMYVVIQYLERKQGIIPTVDAVISRKLIEDEYDCLGYSVIQINNPDGTIRYGTYTLDLYNPPIYVEELDETQRTTGICKVTIGRPGIEVGATRAGASVRQRTPPMPGSTRKVQINNTPQVSSGGGRTPRSRKKKKKTRPMKEVETPNKGNDPFENPPQPEEDKEEEPFKPSPVPPTPKRKKKSPFTPGSRDIPPADIIKTPLNDYGIANALHDSVLVLPSKGKNPDAFIPNEQIQYRVESFGANEGVDFYIDYARFLPDNTTVTKCVMRAFNYDMVRLIQRAEGVPDVNESTTYIPYFGFRYEFRLPRYDPTTIVAITLETIDKTSLEVVYLGHAFFPLFLDKDSRKPTADPSAQDFILQEGNYQIPLYCQTPPLNPPFTFDILTKLEKIPTASLLIRVRKAATSEGYKVLSIKDVPNDQWESLGLVEAPPDYGEEKYNTSYCNVNNSELATFKERERRHDPQFRDTCKYLAQVLNIPGPSHPEYTDEWVEELINSTEETEYLNMNYFATYNKELGFKISVDGFHNTPHPIPYGCIVSLNPPGSLYTKENPEDLKDVNVATALDFSSPLRSFHLLDGYFNFRNVRGVPNLAAVLDVRSIEFVSGNTKIVESGWTVVPIFLQRDMKLYVKSGIYQVPLLKGPPDPELVKEMATYEDQWNFIQNMISERKLSLHEPFSIIVRVCDGQREGHFSKRYDFSRFDYSYMPIESKNKTYLFSQDSLIKFQKMPRLSKVVPKTIDGSLFQKRITDDFIEKFSLTQFTTDDI</sequence>